<name>A0ABU5EWV9_9BACT</name>
<evidence type="ECO:0000313" key="5">
    <source>
        <dbReference type="Proteomes" id="UP001272242"/>
    </source>
</evidence>
<dbReference type="Pfam" id="PF13435">
    <property type="entry name" value="Cytochrome_C554"/>
    <property type="match status" value="1"/>
</dbReference>
<dbReference type="PANTHER" id="PTHR35038">
    <property type="entry name" value="DISSIMILATORY SULFITE REDUCTASE SIRA"/>
    <property type="match status" value="1"/>
</dbReference>
<feature type="region of interest" description="Disordered" evidence="2">
    <location>
        <begin position="38"/>
        <end position="60"/>
    </location>
</feature>
<dbReference type="EMBL" id="JAXBLV010000133">
    <property type="protein sequence ID" value="MDY3559773.1"/>
    <property type="molecule type" value="Genomic_DNA"/>
</dbReference>
<gene>
    <name evidence="4" type="ORF">R5W23_000931</name>
</gene>
<dbReference type="Proteomes" id="UP001272242">
    <property type="component" value="Unassembled WGS sequence"/>
</dbReference>
<dbReference type="InterPro" id="IPR051829">
    <property type="entry name" value="Multiheme_Cytochr_ET"/>
</dbReference>
<proteinExistence type="predicted"/>
<protein>
    <submittedName>
        <fullName evidence="4">Multiheme c-type cytochrome</fullName>
    </submittedName>
</protein>
<evidence type="ECO:0000256" key="1">
    <source>
        <dbReference type="ARBA" id="ARBA00022729"/>
    </source>
</evidence>
<keyword evidence="5" id="KW-1185">Reference proteome</keyword>
<accession>A0ABU5EWV9</accession>
<sequence>MTTGHAGRAARAAGLAAVFAGLTLGLMTAVSPPRAAVAAQEEKKTYPRPSPDQKKEHGLYGASGCQTCHNNLQPKNDPEAKQTYGFEFVRLWENKVWEAHDLHSMAYRNLVTDRTPNNDAKYPANKTAQRMEDKLRKYKGKDYIVANDTACLACHASTLKPLDAEPYTAWKADSFAPIQEGVGCEMCHGHGSMYSERHKTSRFAKGNAPATKVVDWREYPPEVKHEWGMNNLRDPATAVRTCASCHVGNKAAGRFVTHEMFAAGHPPLPPLDLLAYTREQPRHWGLAGDMPYITRLAEKDEKDKTDKAFVRFHYRQGESFVARRFAESTLAALGATATLGAQLADDAKAKSDGLDFAAFDCYSCHHNLKYPSERQDRGYVGRPGRPLYRPAAFALARLVLDHAGGMKDGAALKGAAEELDRLELELADAFTVKTYGDAEKVKAATQKIAAWSEAAGKKLEPVRYTPDEVTKLLTKLTATASEAKKPVGDPEVAQLYLWAIETLYLDLQPKELTEKKVEPVALKTMRGATATSVVTRLRPDTDFYYEQSYDDMGNPSPINKPTTNDAVERRLEKRMDIFNSFRGEPFRKAIEGLTLPK</sequence>
<dbReference type="InterPro" id="IPR036280">
    <property type="entry name" value="Multihaem_cyt_sf"/>
</dbReference>
<dbReference type="PANTHER" id="PTHR35038:SF8">
    <property type="entry name" value="C-TYPE POLYHEME CYTOCHROME OMCC"/>
    <property type="match status" value="1"/>
</dbReference>
<feature type="domain" description="Cytochrome c-552/4" evidence="3">
    <location>
        <begin position="130"/>
        <end position="189"/>
    </location>
</feature>
<evidence type="ECO:0000256" key="2">
    <source>
        <dbReference type="SAM" id="MobiDB-lite"/>
    </source>
</evidence>
<organism evidence="4 5">
    <name type="scientific">Gemmata algarum</name>
    <dbReference type="NCBI Taxonomy" id="2975278"/>
    <lineage>
        <taxon>Bacteria</taxon>
        <taxon>Pseudomonadati</taxon>
        <taxon>Planctomycetota</taxon>
        <taxon>Planctomycetia</taxon>
        <taxon>Gemmatales</taxon>
        <taxon>Gemmataceae</taxon>
        <taxon>Gemmata</taxon>
    </lineage>
</organism>
<dbReference type="InterPro" id="IPR023155">
    <property type="entry name" value="Cyt_c-552/4"/>
</dbReference>
<evidence type="ECO:0000259" key="3">
    <source>
        <dbReference type="Pfam" id="PF13435"/>
    </source>
</evidence>
<dbReference type="Gene3D" id="1.10.1130.10">
    <property type="entry name" value="Flavocytochrome C3, Chain A"/>
    <property type="match status" value="1"/>
</dbReference>
<keyword evidence="1" id="KW-0732">Signal</keyword>
<dbReference type="SUPFAM" id="SSF48695">
    <property type="entry name" value="Multiheme cytochromes"/>
    <property type="match status" value="1"/>
</dbReference>
<dbReference type="RefSeq" id="WP_320686475.1">
    <property type="nucleotide sequence ID" value="NZ_JAXBLV010000133.1"/>
</dbReference>
<comment type="caution">
    <text evidence="4">The sequence shown here is derived from an EMBL/GenBank/DDBJ whole genome shotgun (WGS) entry which is preliminary data.</text>
</comment>
<reference evidence="5" key="1">
    <citation type="journal article" date="2023" name="Mar. Drugs">
        <title>Gemmata algarum, a Novel Planctomycete Isolated from an Algal Mat, Displays Antimicrobial Activity.</title>
        <authorList>
            <person name="Kumar G."/>
            <person name="Kallscheuer N."/>
            <person name="Kashif M."/>
            <person name="Ahamad S."/>
            <person name="Jagadeeshwari U."/>
            <person name="Pannikurungottu S."/>
            <person name="Haufschild T."/>
            <person name="Kabuu M."/>
            <person name="Sasikala C."/>
            <person name="Jogler C."/>
            <person name="Ramana C."/>
        </authorList>
    </citation>
    <scope>NUCLEOTIDE SEQUENCE [LARGE SCALE GENOMIC DNA]</scope>
    <source>
        <strain evidence="5">JC673</strain>
    </source>
</reference>
<evidence type="ECO:0000313" key="4">
    <source>
        <dbReference type="EMBL" id="MDY3559773.1"/>
    </source>
</evidence>
<feature type="compositionally biased region" description="Basic and acidic residues" evidence="2">
    <location>
        <begin position="40"/>
        <end position="58"/>
    </location>
</feature>